<keyword evidence="9" id="KW-1185">Reference proteome</keyword>
<reference evidence="8 9" key="1">
    <citation type="submission" date="2019-08" db="EMBL/GenBank/DDBJ databases">
        <title>Complete genome sequence of Candidatus Uab amorphum.</title>
        <authorList>
            <person name="Shiratori T."/>
            <person name="Suzuki S."/>
            <person name="Kakizawa Y."/>
            <person name="Ishida K."/>
        </authorList>
    </citation>
    <scope>NUCLEOTIDE SEQUENCE [LARGE SCALE GENOMIC DNA]</scope>
    <source>
        <strain evidence="8 9">SRT547</strain>
    </source>
</reference>
<dbReference type="PROSITE" id="PS00108">
    <property type="entry name" value="PROTEIN_KINASE_ST"/>
    <property type="match status" value="1"/>
</dbReference>
<dbReference type="EC" id="2.7.11.1" evidence="1"/>
<proteinExistence type="predicted"/>
<keyword evidence="2" id="KW-0723">Serine/threonine-protein kinase</keyword>
<dbReference type="InterPro" id="IPR000719">
    <property type="entry name" value="Prot_kinase_dom"/>
</dbReference>
<evidence type="ECO:0000256" key="3">
    <source>
        <dbReference type="ARBA" id="ARBA00022679"/>
    </source>
</evidence>
<evidence type="ECO:0000256" key="2">
    <source>
        <dbReference type="ARBA" id="ARBA00022527"/>
    </source>
</evidence>
<keyword evidence="6" id="KW-0067">ATP-binding</keyword>
<organism evidence="8 9">
    <name type="scientific">Uabimicrobium amorphum</name>
    <dbReference type="NCBI Taxonomy" id="2596890"/>
    <lineage>
        <taxon>Bacteria</taxon>
        <taxon>Pseudomonadati</taxon>
        <taxon>Planctomycetota</taxon>
        <taxon>Candidatus Uabimicrobiia</taxon>
        <taxon>Candidatus Uabimicrobiales</taxon>
        <taxon>Candidatus Uabimicrobiaceae</taxon>
        <taxon>Candidatus Uabimicrobium</taxon>
    </lineage>
</organism>
<dbReference type="Pfam" id="PF00069">
    <property type="entry name" value="Pkinase"/>
    <property type="match status" value="1"/>
</dbReference>
<dbReference type="GO" id="GO:0005524">
    <property type="term" value="F:ATP binding"/>
    <property type="evidence" value="ECO:0007669"/>
    <property type="project" value="UniProtKB-KW"/>
</dbReference>
<dbReference type="AlphaFoldDB" id="A0A5S9ITT3"/>
<evidence type="ECO:0000256" key="5">
    <source>
        <dbReference type="ARBA" id="ARBA00022777"/>
    </source>
</evidence>
<protein>
    <recommendedName>
        <fullName evidence="1">non-specific serine/threonine protein kinase</fullName>
        <ecNumber evidence="1">2.7.11.1</ecNumber>
    </recommendedName>
</protein>
<dbReference type="Gene3D" id="3.30.200.20">
    <property type="entry name" value="Phosphorylase Kinase, domain 1"/>
    <property type="match status" value="1"/>
</dbReference>
<name>A0A5S9ITT3_UABAM</name>
<evidence type="ECO:0000313" key="8">
    <source>
        <dbReference type="EMBL" id="BBM87441.1"/>
    </source>
</evidence>
<dbReference type="PANTHER" id="PTHR43289">
    <property type="entry name" value="MITOGEN-ACTIVATED PROTEIN KINASE KINASE KINASE 20-RELATED"/>
    <property type="match status" value="1"/>
</dbReference>
<dbReference type="Gene3D" id="1.10.510.10">
    <property type="entry name" value="Transferase(Phosphotransferase) domain 1"/>
    <property type="match status" value="1"/>
</dbReference>
<dbReference type="GO" id="GO:0004674">
    <property type="term" value="F:protein serine/threonine kinase activity"/>
    <property type="evidence" value="ECO:0007669"/>
    <property type="project" value="UniProtKB-KW"/>
</dbReference>
<dbReference type="RefSeq" id="WP_151971461.1">
    <property type="nucleotide sequence ID" value="NZ_AP019860.1"/>
</dbReference>
<keyword evidence="3" id="KW-0808">Transferase</keyword>
<dbReference type="OrthoDB" id="6111975at2"/>
<dbReference type="PANTHER" id="PTHR43289:SF6">
    <property type="entry name" value="SERINE_THREONINE-PROTEIN KINASE NEKL-3"/>
    <property type="match status" value="1"/>
</dbReference>
<evidence type="ECO:0000313" key="9">
    <source>
        <dbReference type="Proteomes" id="UP000326354"/>
    </source>
</evidence>
<dbReference type="KEGG" id="uam:UABAM_05850"/>
<dbReference type="FunFam" id="1.10.510.10:FF:000021">
    <property type="entry name" value="Serine/threonine protein kinase"/>
    <property type="match status" value="1"/>
</dbReference>
<dbReference type="CDD" id="cd14014">
    <property type="entry name" value="STKc_PknB_like"/>
    <property type="match status" value="1"/>
</dbReference>
<dbReference type="InterPro" id="IPR011009">
    <property type="entry name" value="Kinase-like_dom_sf"/>
</dbReference>
<keyword evidence="4" id="KW-0547">Nucleotide-binding</keyword>
<dbReference type="Proteomes" id="UP000326354">
    <property type="component" value="Chromosome"/>
</dbReference>
<dbReference type="SUPFAM" id="SSF56112">
    <property type="entry name" value="Protein kinase-like (PK-like)"/>
    <property type="match status" value="1"/>
</dbReference>
<evidence type="ECO:0000256" key="6">
    <source>
        <dbReference type="ARBA" id="ARBA00022840"/>
    </source>
</evidence>
<accession>A0A5S9ITT3</accession>
<evidence type="ECO:0000259" key="7">
    <source>
        <dbReference type="PROSITE" id="PS50011"/>
    </source>
</evidence>
<keyword evidence="5 8" id="KW-0418">Kinase</keyword>
<sequence>MHSKYDLLLGKVAIATKTLNKQDLRNCLEIQERHNTHLGIVMLKKKFVDEKNLQKLIKQQQKKINVTQSREKGEDLVMCRLLLRKDLIKIERLEKYIRKQEEYKERGSSISLIELLLNNQEISLIKLLETYHSISSETLACPGCQKNFRLMHLGPGKKLRCKHCKTVFGAPTIEQEFSAYKRGQEISQAVIEKEVFGNYELLEQIAEGGMGIVYRGQKKSSGQIVAIKVLGEGHRTSQEAQERFAREARTLEMLKHPNIVSILEVGIENEIPYFCMDFIEGESLSDIIDRGPLEIERAISIIKDICGGLEYAHRLGVVHRDIKSSNILIDKDGTPKITDFGLAKCMDSITVITRTGSLLGTPSYMSPEQAKGQLGRIGPRSDIYSLGVVFYKMLTGRNPFEGESTVEIYQNILTVDPPPPSHDRPEINKRIDQICMKCLKKDAFQRFKTADALAKELSRIGEKRSMWQALTSLLKGKKQNK</sequence>
<dbReference type="PROSITE" id="PS50011">
    <property type="entry name" value="PROTEIN_KINASE_DOM"/>
    <property type="match status" value="1"/>
</dbReference>
<dbReference type="EMBL" id="AP019860">
    <property type="protein sequence ID" value="BBM87441.1"/>
    <property type="molecule type" value="Genomic_DNA"/>
</dbReference>
<evidence type="ECO:0000256" key="1">
    <source>
        <dbReference type="ARBA" id="ARBA00012513"/>
    </source>
</evidence>
<evidence type="ECO:0000256" key="4">
    <source>
        <dbReference type="ARBA" id="ARBA00022741"/>
    </source>
</evidence>
<dbReference type="InterPro" id="IPR008271">
    <property type="entry name" value="Ser/Thr_kinase_AS"/>
</dbReference>
<dbReference type="SMART" id="SM00220">
    <property type="entry name" value="S_TKc"/>
    <property type="match status" value="1"/>
</dbReference>
<feature type="domain" description="Protein kinase" evidence="7">
    <location>
        <begin position="199"/>
        <end position="460"/>
    </location>
</feature>
<gene>
    <name evidence="8" type="ORF">UABAM_05850</name>
</gene>